<reference evidence="13 14" key="1">
    <citation type="submission" date="2014-09" db="EMBL/GenBank/DDBJ databases">
        <authorList>
            <person name="Martin A.A."/>
        </authorList>
    </citation>
    <scope>NUCLEOTIDE SEQUENCE</scope>
    <source>
        <strain evidence="14">ED321</strain>
        <strain evidence="13">ED321 Heterogonic</strain>
    </source>
</reference>
<evidence type="ECO:0000256" key="5">
    <source>
        <dbReference type="ARBA" id="ARBA00022490"/>
    </source>
</evidence>
<evidence type="ECO:0000313" key="15">
    <source>
        <dbReference type="WBParaSite" id="SRAE_1000081000.1"/>
    </source>
</evidence>
<organism evidence="13">
    <name type="scientific">Strongyloides ratti</name>
    <name type="common">Parasitic roundworm</name>
    <dbReference type="NCBI Taxonomy" id="34506"/>
    <lineage>
        <taxon>Eukaryota</taxon>
        <taxon>Metazoa</taxon>
        <taxon>Ecdysozoa</taxon>
        <taxon>Nematoda</taxon>
        <taxon>Chromadorea</taxon>
        <taxon>Rhabditida</taxon>
        <taxon>Tylenchina</taxon>
        <taxon>Panagrolaimomorpha</taxon>
        <taxon>Strongyloidoidea</taxon>
        <taxon>Strongyloididae</taxon>
        <taxon>Strongyloides</taxon>
    </lineage>
</organism>
<dbReference type="Pfam" id="PF12678">
    <property type="entry name" value="zf-rbx1"/>
    <property type="match status" value="1"/>
</dbReference>
<evidence type="ECO:0000313" key="14">
    <source>
        <dbReference type="Proteomes" id="UP000035682"/>
    </source>
</evidence>
<dbReference type="EMBL" id="LN609528">
    <property type="protein sequence ID" value="CEF62540.1"/>
    <property type="molecule type" value="Genomic_DNA"/>
</dbReference>
<keyword evidence="7 11" id="KW-0863">Zinc-finger</keyword>
<dbReference type="GO" id="GO:0031461">
    <property type="term" value="C:cullin-RING ubiquitin ligase complex"/>
    <property type="evidence" value="ECO:0007669"/>
    <property type="project" value="UniProtKB-ARBA"/>
</dbReference>
<evidence type="ECO:0000313" key="13">
    <source>
        <dbReference type="EMBL" id="CEF62540.1"/>
    </source>
</evidence>
<evidence type="ECO:0000259" key="12">
    <source>
        <dbReference type="PROSITE" id="PS50089"/>
    </source>
</evidence>
<proteinExistence type="inferred from homology"/>
<dbReference type="RefSeq" id="XP_024501742.1">
    <property type="nucleotide sequence ID" value="XM_024647689.1"/>
</dbReference>
<evidence type="ECO:0000256" key="11">
    <source>
        <dbReference type="PROSITE-ProRule" id="PRU00175"/>
    </source>
</evidence>
<dbReference type="STRING" id="34506.A0A090KYD5"/>
<evidence type="ECO:0000256" key="7">
    <source>
        <dbReference type="ARBA" id="ARBA00022771"/>
    </source>
</evidence>
<dbReference type="GO" id="GO:0005634">
    <property type="term" value="C:nucleus"/>
    <property type="evidence" value="ECO:0007669"/>
    <property type="project" value="UniProtKB-SubCell"/>
</dbReference>
<keyword evidence="8" id="KW-0833">Ubl conjugation pathway</keyword>
<accession>A0A090KYD5</accession>
<keyword evidence="10" id="KW-0539">Nucleus</keyword>
<feature type="domain" description="RING-type" evidence="12">
    <location>
        <begin position="116"/>
        <end position="181"/>
    </location>
</feature>
<dbReference type="AlphaFoldDB" id="A0A090KYD5"/>
<dbReference type="InterPro" id="IPR051031">
    <property type="entry name" value="RING-box_E3_Ubiquitin_Ligase"/>
</dbReference>
<reference evidence="15" key="2">
    <citation type="submission" date="2020-12" db="UniProtKB">
        <authorList>
            <consortium name="WormBaseParasite"/>
        </authorList>
    </citation>
    <scope>IDENTIFICATION</scope>
</reference>
<evidence type="ECO:0000256" key="9">
    <source>
        <dbReference type="ARBA" id="ARBA00022833"/>
    </source>
</evidence>
<dbReference type="OMA" id="HECCIAS"/>
<comment type="pathway">
    <text evidence="3">Protein modification; protein ubiquitination.</text>
</comment>
<protein>
    <submittedName>
        <fullName evidence="13 15">RING-box protein 2</fullName>
    </submittedName>
</protein>
<dbReference type="PANTHER" id="PTHR11210">
    <property type="entry name" value="RING BOX"/>
    <property type="match status" value="1"/>
</dbReference>
<dbReference type="WBParaSite" id="SRAE_1000081000.1">
    <property type="protein sequence ID" value="SRAE_1000081000.1"/>
    <property type="gene ID" value="WBGene00257410"/>
</dbReference>
<dbReference type="Proteomes" id="UP000035682">
    <property type="component" value="Unplaced"/>
</dbReference>
<keyword evidence="9" id="KW-0862">Zinc</keyword>
<evidence type="ECO:0000256" key="4">
    <source>
        <dbReference type="ARBA" id="ARBA00009273"/>
    </source>
</evidence>
<evidence type="ECO:0000256" key="3">
    <source>
        <dbReference type="ARBA" id="ARBA00004906"/>
    </source>
</evidence>
<dbReference type="Gene3D" id="3.30.40.10">
    <property type="entry name" value="Zinc/RING finger domain, C3HC4 (zinc finger)"/>
    <property type="match status" value="1"/>
</dbReference>
<keyword evidence="6" id="KW-0479">Metal-binding</keyword>
<gene>
    <name evidence="13 15 16" type="ORF">SRAE_1000081000</name>
</gene>
<evidence type="ECO:0000256" key="2">
    <source>
        <dbReference type="ARBA" id="ARBA00004496"/>
    </source>
</evidence>
<evidence type="ECO:0000313" key="16">
    <source>
        <dbReference type="WormBase" id="SRAE_1000081000"/>
    </source>
</evidence>
<dbReference type="OrthoDB" id="8062037at2759"/>
<evidence type="ECO:0000256" key="1">
    <source>
        <dbReference type="ARBA" id="ARBA00004123"/>
    </source>
</evidence>
<sequence length="194" mass="22454">MSSSNGENKENLTEYGFAYPEDLLNAVKEIKTLSFKNLRSICKRNQIHLIARKETLQNLLLDKLYKQQMEEFNQSAEEFDQALEGFTKMSNHDFPFAVKKFTPVATWSYNVENGTCSICRQDFTELCISCVVEEEKLKASGCKEKQPINCKIESSRGCTHVFHECCIASWTKKSPRCPLCQEAWSKEYYFDSEH</sequence>
<dbReference type="GO" id="GO:0008270">
    <property type="term" value="F:zinc ion binding"/>
    <property type="evidence" value="ECO:0007669"/>
    <property type="project" value="UniProtKB-KW"/>
</dbReference>
<dbReference type="GeneID" id="36374905"/>
<dbReference type="PROSITE" id="PS50089">
    <property type="entry name" value="ZF_RING_2"/>
    <property type="match status" value="1"/>
</dbReference>
<comment type="subcellular location">
    <subcellularLocation>
        <location evidence="2">Cytoplasm</location>
    </subcellularLocation>
    <subcellularLocation>
        <location evidence="1">Nucleus</location>
    </subcellularLocation>
</comment>
<evidence type="ECO:0000256" key="8">
    <source>
        <dbReference type="ARBA" id="ARBA00022786"/>
    </source>
</evidence>
<keyword evidence="5" id="KW-0963">Cytoplasm</keyword>
<dbReference type="WormBase" id="SRAE_1000081000">
    <property type="protein sequence ID" value="SRP07182"/>
    <property type="gene ID" value="WBGene00257410"/>
</dbReference>
<dbReference type="InterPro" id="IPR024766">
    <property type="entry name" value="Znf_RING_H2"/>
</dbReference>
<comment type="similarity">
    <text evidence="4">Belongs to the RING-box family.</text>
</comment>
<dbReference type="GO" id="GO:0005737">
    <property type="term" value="C:cytoplasm"/>
    <property type="evidence" value="ECO:0007669"/>
    <property type="project" value="UniProtKB-SubCell"/>
</dbReference>
<evidence type="ECO:0000256" key="10">
    <source>
        <dbReference type="ARBA" id="ARBA00023242"/>
    </source>
</evidence>
<evidence type="ECO:0000256" key="6">
    <source>
        <dbReference type="ARBA" id="ARBA00022723"/>
    </source>
</evidence>
<keyword evidence="14" id="KW-1185">Reference proteome</keyword>
<dbReference type="SUPFAM" id="SSF57850">
    <property type="entry name" value="RING/U-box"/>
    <property type="match status" value="1"/>
</dbReference>
<name>A0A090KYD5_STRRB</name>
<dbReference type="InterPro" id="IPR001841">
    <property type="entry name" value="Znf_RING"/>
</dbReference>
<dbReference type="InterPro" id="IPR013083">
    <property type="entry name" value="Znf_RING/FYVE/PHD"/>
</dbReference>
<dbReference type="CTD" id="36374905"/>